<evidence type="ECO:0000256" key="3">
    <source>
        <dbReference type="ARBA" id="ARBA00023125"/>
    </source>
</evidence>
<evidence type="ECO:0000313" key="7">
    <source>
        <dbReference type="Proteomes" id="UP001479520"/>
    </source>
</evidence>
<comment type="similarity">
    <text evidence="1">Belongs to the 'phage' integrase family.</text>
</comment>
<dbReference type="SUPFAM" id="SSF56349">
    <property type="entry name" value="DNA breaking-rejoining enzymes"/>
    <property type="match status" value="1"/>
</dbReference>
<dbReference type="Gene3D" id="1.10.443.10">
    <property type="entry name" value="Intergrase catalytic core"/>
    <property type="match status" value="1"/>
</dbReference>
<protein>
    <submittedName>
        <fullName evidence="6">Site-specific integrase</fullName>
    </submittedName>
</protein>
<reference evidence="6 7" key="1">
    <citation type="submission" date="2024-04" db="EMBL/GenBank/DDBJ databases">
        <title>Dissimilatory iodate-reducing microorganisms contribute to the enrichment of iodine in groundwater.</title>
        <authorList>
            <person name="Jiang Z."/>
        </authorList>
    </citation>
    <scope>NUCLEOTIDE SEQUENCE [LARGE SCALE GENOMIC DNA]</scope>
    <source>
        <strain evidence="6 7">NCP973</strain>
    </source>
</reference>
<dbReference type="PANTHER" id="PTHR30349">
    <property type="entry name" value="PHAGE INTEGRASE-RELATED"/>
    <property type="match status" value="1"/>
</dbReference>
<accession>A0ABZ2XCW3</accession>
<dbReference type="InterPro" id="IPR011010">
    <property type="entry name" value="DNA_brk_join_enz"/>
</dbReference>
<evidence type="ECO:0000259" key="5">
    <source>
        <dbReference type="PROSITE" id="PS51898"/>
    </source>
</evidence>
<evidence type="ECO:0000256" key="4">
    <source>
        <dbReference type="ARBA" id="ARBA00023172"/>
    </source>
</evidence>
<feature type="domain" description="Tyr recombinase" evidence="5">
    <location>
        <begin position="233"/>
        <end position="441"/>
    </location>
</feature>
<sequence length="465" mass="53672">MTTKKQGDIGQFQIDRHPDGRVSYKFEEGDTPEKVKEYIHLMQVTGQLPLNANAMDLMGHEHPTDEELREVRLKAKSIKSGGIWLSDLIQAFADEKLATEWGTENTWTQTYQPLLRDFREIVSKSKREIKNKDGLDELIWDIYARELGEEHLQIYTDAMFKFPKNYGSMKGLSDAKQALNAGLPAQSRANAFKKIRMLKTFLLWAYKKRKLSEQLDDLLPTETQDKKRDKAKDGYQPFTNSELKLIFERSDYPTEGYRYWTPLLGLYTGARANEIAQLQVDDVIKTEAGIDCISIMDLEDDVDDNEPLDVPDDKPKKSLKTAASRRWVPIHPKLIEVGFLNFVKDMKDKGEVRLFPELTYSKVGGYGRNLSRNFAEVTKSLGIWVERKKVFHSFRSTFNGRLLKEGTPQELREFLLGHSNESMNVQKYGKLISDRPYQVMLDEVKKLDFGLVHKPWEPSIELPPL</sequence>
<keyword evidence="2" id="KW-0229">DNA integration</keyword>
<evidence type="ECO:0000256" key="2">
    <source>
        <dbReference type="ARBA" id="ARBA00022908"/>
    </source>
</evidence>
<organism evidence="6 7">
    <name type="scientific">Azonexus hydrophilus</name>
    <dbReference type="NCBI Taxonomy" id="418702"/>
    <lineage>
        <taxon>Bacteria</taxon>
        <taxon>Pseudomonadati</taxon>
        <taxon>Pseudomonadota</taxon>
        <taxon>Betaproteobacteria</taxon>
        <taxon>Rhodocyclales</taxon>
        <taxon>Azonexaceae</taxon>
        <taxon>Azonexus</taxon>
    </lineage>
</organism>
<dbReference type="Proteomes" id="UP001479520">
    <property type="component" value="Chromosome"/>
</dbReference>
<dbReference type="PANTHER" id="PTHR30349:SF41">
    <property type="entry name" value="INTEGRASE_RECOMBINASE PROTEIN MJ0367-RELATED"/>
    <property type="match status" value="1"/>
</dbReference>
<keyword evidence="3" id="KW-0238">DNA-binding</keyword>
<gene>
    <name evidence="6" type="ORF">AADV58_08590</name>
</gene>
<dbReference type="RefSeq" id="WP_341742906.1">
    <property type="nucleotide sequence ID" value="NZ_CP151406.1"/>
</dbReference>
<keyword evidence="7" id="KW-1185">Reference proteome</keyword>
<dbReference type="PROSITE" id="PS51898">
    <property type="entry name" value="TYR_RECOMBINASE"/>
    <property type="match status" value="1"/>
</dbReference>
<evidence type="ECO:0000256" key="1">
    <source>
        <dbReference type="ARBA" id="ARBA00008857"/>
    </source>
</evidence>
<name>A0ABZ2XCW3_9RHOO</name>
<dbReference type="EMBL" id="CP151406">
    <property type="protein sequence ID" value="WZJ20023.1"/>
    <property type="molecule type" value="Genomic_DNA"/>
</dbReference>
<dbReference type="Pfam" id="PF00589">
    <property type="entry name" value="Phage_integrase"/>
    <property type="match status" value="1"/>
</dbReference>
<dbReference type="InterPro" id="IPR050090">
    <property type="entry name" value="Tyrosine_recombinase_XerCD"/>
</dbReference>
<evidence type="ECO:0000313" key="6">
    <source>
        <dbReference type="EMBL" id="WZJ20023.1"/>
    </source>
</evidence>
<dbReference type="InterPro" id="IPR013762">
    <property type="entry name" value="Integrase-like_cat_sf"/>
</dbReference>
<keyword evidence="4" id="KW-0233">DNA recombination</keyword>
<dbReference type="CDD" id="cd01184">
    <property type="entry name" value="INT_C_like_1"/>
    <property type="match status" value="1"/>
</dbReference>
<proteinExistence type="inferred from homology"/>
<dbReference type="InterPro" id="IPR002104">
    <property type="entry name" value="Integrase_catalytic"/>
</dbReference>